<dbReference type="GO" id="GO:0006865">
    <property type="term" value="P:amino acid transport"/>
    <property type="evidence" value="ECO:0007669"/>
    <property type="project" value="UniProtKB-KW"/>
</dbReference>
<feature type="chain" id="PRO_5037216496" evidence="2">
    <location>
        <begin position="26"/>
        <end position="400"/>
    </location>
</feature>
<proteinExistence type="predicted"/>
<reference evidence="3" key="1">
    <citation type="submission" date="2019-03" db="EMBL/GenBank/DDBJ databases">
        <title>Afifella sp. nov., isolated from activated sludge.</title>
        <authorList>
            <person name="Li Q."/>
            <person name="Liu Y."/>
        </authorList>
    </citation>
    <scope>NUCLEOTIDE SEQUENCE</scope>
    <source>
        <strain evidence="3">L72</strain>
    </source>
</reference>
<dbReference type="Proteomes" id="UP000773614">
    <property type="component" value="Unassembled WGS sequence"/>
</dbReference>
<protein>
    <submittedName>
        <fullName evidence="3">Amino acid ABC transporter substrate-binding protein</fullName>
    </submittedName>
</protein>
<dbReference type="InterPro" id="IPR028082">
    <property type="entry name" value="Peripla_BP_I"/>
</dbReference>
<dbReference type="NCBIfam" id="TIGR03863">
    <property type="entry name" value="PQQ_ABC_bind"/>
    <property type="match status" value="1"/>
</dbReference>
<dbReference type="PANTHER" id="PTHR30483">
    <property type="entry name" value="LEUCINE-SPECIFIC-BINDING PROTEIN"/>
    <property type="match status" value="1"/>
</dbReference>
<dbReference type="Gene3D" id="3.40.50.2300">
    <property type="match status" value="2"/>
</dbReference>
<dbReference type="RefSeq" id="WP_161141231.1">
    <property type="nucleotide sequence ID" value="NZ_SPKJ01000052.1"/>
</dbReference>
<dbReference type="CDD" id="cd06268">
    <property type="entry name" value="PBP1_ABC_transporter_LIVBP-like"/>
    <property type="match status" value="1"/>
</dbReference>
<keyword evidence="1" id="KW-0813">Transport</keyword>
<evidence type="ECO:0000313" key="3">
    <source>
        <dbReference type="EMBL" id="MYZ48883.1"/>
    </source>
</evidence>
<dbReference type="InterPro" id="IPR022478">
    <property type="entry name" value="ABC_transptr_sub-bd_PQQ"/>
</dbReference>
<sequence>MAFSSTITRAAVAVALLAAASLAEAQPKPTLAFDYLYRRDDPAYEPHRAYTGLVLRDRHRPIDGAETALKESRVLGRAAGVAFELRQTEVPPEESAADAIRKAHHEAGASLFLLDLPLEDLKKAEADLAGEPDPLVLFNIRHGADELRGEACSALVFHTIPSEAMLTDALAQFLQARGWRDVLVLAGAEEADKALSAAFARSAAKFGLEIADERPFVLGNDPRNRDQNNVALMTGDARYDVVFLADTIGEFGRYVPFSTYRPRPVVGTEGLVPDAWHWTLERFGAPQLNQRFDRTAERAMTATDFAAWAAVRSAVEAVLRTRSTDVATLRAFMLSPDFGVDLYKGLVGSFRPWDHQLRQPIVLHTHNAVIAIPPLEGFLHRTNVLDTLGADAPETRCKLD</sequence>
<accession>A0A964T5K5</accession>
<comment type="caution">
    <text evidence="3">The sequence shown here is derived from an EMBL/GenBank/DDBJ whole genome shotgun (WGS) entry which is preliminary data.</text>
</comment>
<evidence type="ECO:0000256" key="2">
    <source>
        <dbReference type="SAM" id="SignalP"/>
    </source>
</evidence>
<evidence type="ECO:0000256" key="1">
    <source>
        <dbReference type="ARBA" id="ARBA00022970"/>
    </source>
</evidence>
<organism evidence="3 4">
    <name type="scientific">Propylenella binzhouense</name>
    <dbReference type="NCBI Taxonomy" id="2555902"/>
    <lineage>
        <taxon>Bacteria</taxon>
        <taxon>Pseudomonadati</taxon>
        <taxon>Pseudomonadota</taxon>
        <taxon>Alphaproteobacteria</taxon>
        <taxon>Hyphomicrobiales</taxon>
        <taxon>Propylenellaceae</taxon>
        <taxon>Propylenella</taxon>
    </lineage>
</organism>
<dbReference type="AlphaFoldDB" id="A0A964T5K5"/>
<dbReference type="SUPFAM" id="SSF53822">
    <property type="entry name" value="Periplasmic binding protein-like I"/>
    <property type="match status" value="1"/>
</dbReference>
<dbReference type="InterPro" id="IPR051010">
    <property type="entry name" value="BCAA_transport"/>
</dbReference>
<keyword evidence="4" id="KW-1185">Reference proteome</keyword>
<dbReference type="PANTHER" id="PTHR30483:SF6">
    <property type="entry name" value="PERIPLASMIC BINDING PROTEIN OF ABC TRANSPORTER FOR NATURAL AMINO ACIDS"/>
    <property type="match status" value="1"/>
</dbReference>
<gene>
    <name evidence="3" type="ORF">E4O86_14300</name>
</gene>
<dbReference type="EMBL" id="SPKJ01000052">
    <property type="protein sequence ID" value="MYZ48883.1"/>
    <property type="molecule type" value="Genomic_DNA"/>
</dbReference>
<dbReference type="OrthoDB" id="5341635at2"/>
<keyword evidence="1" id="KW-0029">Amino-acid transport</keyword>
<keyword evidence="2" id="KW-0732">Signal</keyword>
<feature type="signal peptide" evidence="2">
    <location>
        <begin position="1"/>
        <end position="25"/>
    </location>
</feature>
<name>A0A964T5K5_9HYPH</name>
<evidence type="ECO:0000313" key="4">
    <source>
        <dbReference type="Proteomes" id="UP000773614"/>
    </source>
</evidence>